<dbReference type="GO" id="GO:0009847">
    <property type="term" value="P:spore germination"/>
    <property type="evidence" value="ECO:0007669"/>
    <property type="project" value="InterPro"/>
</dbReference>
<keyword evidence="7" id="KW-0449">Lipoprotein</keyword>
<evidence type="ECO:0000256" key="4">
    <source>
        <dbReference type="ARBA" id="ARBA00022729"/>
    </source>
</evidence>
<keyword evidence="4 8" id="KW-0732">Signal</keyword>
<dbReference type="OrthoDB" id="2592518at2"/>
<dbReference type="Pfam" id="PF05504">
    <property type="entry name" value="Spore_GerAC"/>
    <property type="match status" value="1"/>
</dbReference>
<dbReference type="InterPro" id="IPR008844">
    <property type="entry name" value="Spore_GerAC-like"/>
</dbReference>
<comment type="caution">
    <text evidence="11">The sequence shown here is derived from an EMBL/GenBank/DDBJ whole genome shotgun (WGS) entry which is preliminary data.</text>
</comment>
<dbReference type="RefSeq" id="WP_114381059.1">
    <property type="nucleotide sequence ID" value="NZ_QPJD01000009.1"/>
</dbReference>
<keyword evidence="12" id="KW-1185">Reference proteome</keyword>
<evidence type="ECO:0000259" key="10">
    <source>
        <dbReference type="Pfam" id="PF25198"/>
    </source>
</evidence>
<dbReference type="EMBL" id="QPJD01000009">
    <property type="protein sequence ID" value="RCW46399.1"/>
    <property type="molecule type" value="Genomic_DNA"/>
</dbReference>
<evidence type="ECO:0000256" key="2">
    <source>
        <dbReference type="ARBA" id="ARBA00007886"/>
    </source>
</evidence>
<feature type="domain" description="Spore germination GerAC-like C-terminal" evidence="9">
    <location>
        <begin position="197"/>
        <end position="355"/>
    </location>
</feature>
<dbReference type="PANTHER" id="PTHR35789:SF1">
    <property type="entry name" value="SPORE GERMINATION PROTEIN B3"/>
    <property type="match status" value="1"/>
</dbReference>
<dbReference type="InterPro" id="IPR046953">
    <property type="entry name" value="Spore_GerAC-like_C"/>
</dbReference>
<keyword evidence="6" id="KW-0564">Palmitate</keyword>
<dbReference type="PROSITE" id="PS51257">
    <property type="entry name" value="PROKAR_LIPOPROTEIN"/>
    <property type="match status" value="1"/>
</dbReference>
<comment type="similarity">
    <text evidence="2">Belongs to the GerABKC lipoprotein family.</text>
</comment>
<comment type="subcellular location">
    <subcellularLocation>
        <location evidence="1">Membrane</location>
        <topology evidence="1">Lipid-anchor</topology>
    </subcellularLocation>
</comment>
<name>A0A368VZS7_9BACL</name>
<organism evidence="11 12">
    <name type="scientific">Paenibacillus prosopidis</name>
    <dbReference type="NCBI Taxonomy" id="630520"/>
    <lineage>
        <taxon>Bacteria</taxon>
        <taxon>Bacillati</taxon>
        <taxon>Bacillota</taxon>
        <taxon>Bacilli</taxon>
        <taxon>Bacillales</taxon>
        <taxon>Paenibacillaceae</taxon>
        <taxon>Paenibacillus</taxon>
    </lineage>
</organism>
<evidence type="ECO:0000313" key="12">
    <source>
        <dbReference type="Proteomes" id="UP000252415"/>
    </source>
</evidence>
<dbReference type="PANTHER" id="PTHR35789">
    <property type="entry name" value="SPORE GERMINATION PROTEIN B3"/>
    <property type="match status" value="1"/>
</dbReference>
<dbReference type="NCBIfam" id="TIGR02887">
    <property type="entry name" value="spore_ger_x_C"/>
    <property type="match status" value="1"/>
</dbReference>
<dbReference type="Proteomes" id="UP000252415">
    <property type="component" value="Unassembled WGS sequence"/>
</dbReference>
<evidence type="ECO:0000259" key="9">
    <source>
        <dbReference type="Pfam" id="PF05504"/>
    </source>
</evidence>
<evidence type="ECO:0000256" key="6">
    <source>
        <dbReference type="ARBA" id="ARBA00023139"/>
    </source>
</evidence>
<evidence type="ECO:0000256" key="8">
    <source>
        <dbReference type="SAM" id="SignalP"/>
    </source>
</evidence>
<feature type="chain" id="PRO_5016934605" evidence="8">
    <location>
        <begin position="22"/>
        <end position="358"/>
    </location>
</feature>
<feature type="domain" description="Spore germination protein N-terminal" evidence="10">
    <location>
        <begin position="21"/>
        <end position="188"/>
    </location>
</feature>
<evidence type="ECO:0000256" key="5">
    <source>
        <dbReference type="ARBA" id="ARBA00023136"/>
    </source>
</evidence>
<dbReference type="AlphaFoldDB" id="A0A368VZS7"/>
<evidence type="ECO:0000256" key="7">
    <source>
        <dbReference type="ARBA" id="ARBA00023288"/>
    </source>
</evidence>
<evidence type="ECO:0000256" key="1">
    <source>
        <dbReference type="ARBA" id="ARBA00004635"/>
    </source>
</evidence>
<dbReference type="InterPro" id="IPR057336">
    <property type="entry name" value="GerAC_N"/>
</dbReference>
<accession>A0A368VZS7</accession>
<reference evidence="11 12" key="1">
    <citation type="submission" date="2018-07" db="EMBL/GenBank/DDBJ databases">
        <title>Genomic Encyclopedia of Type Strains, Phase III (KMG-III): the genomes of soil and plant-associated and newly described type strains.</title>
        <authorList>
            <person name="Whitman W."/>
        </authorList>
    </citation>
    <scope>NUCLEOTIDE SEQUENCE [LARGE SCALE GENOMIC DNA]</scope>
    <source>
        <strain evidence="11 12">CECT 7506</strain>
    </source>
</reference>
<dbReference type="InterPro" id="IPR038501">
    <property type="entry name" value="Spore_GerAC_C_sf"/>
</dbReference>
<evidence type="ECO:0000256" key="3">
    <source>
        <dbReference type="ARBA" id="ARBA00022544"/>
    </source>
</evidence>
<dbReference type="GO" id="GO:0016020">
    <property type="term" value="C:membrane"/>
    <property type="evidence" value="ECO:0007669"/>
    <property type="project" value="UniProtKB-SubCell"/>
</dbReference>
<feature type="signal peptide" evidence="8">
    <location>
        <begin position="1"/>
        <end position="21"/>
    </location>
</feature>
<keyword evidence="3" id="KW-0309">Germination</keyword>
<dbReference type="Gene3D" id="3.30.300.210">
    <property type="entry name" value="Nutrient germinant receptor protein C, domain 3"/>
    <property type="match status" value="1"/>
</dbReference>
<proteinExistence type="inferred from homology"/>
<dbReference type="Pfam" id="PF25198">
    <property type="entry name" value="Spore_GerAC_N"/>
    <property type="match status" value="1"/>
</dbReference>
<protein>
    <submittedName>
        <fullName evidence="11">Spore germination protein</fullName>
    </submittedName>
</protein>
<sequence>MNRLFFLLLVTCFLLTGCVKQQVLDKVTIPIVCAYDEAPNDQIELTIAAPKFQAGKPGSVSTILYSKVGHTSWNIIELMNMRLNRPINPGKFSVALFEKNLAAKGLADVLDVTFRDAQSSRRKYMAVVDGKTKEMLQANFSSNEEKGMFLFNLLDTNVRTGLVPRQNLHEFEYSFLGKGMDPFLPLLKLQNDQVVISGLALFKDDKYVMSLNEKQMRVMKLLLQNVKHGTLEAKLDNGSYIAVVNVGSKVNYLVGKDAKSPKVTIYLILNGEILDSMGIHSPKQEQQRIKDRFEKDLTTTGMDLIQLFKKEGIDPLGLGDFVRSKTRNWNEEEWKKEYRTLNVKLNVKVNLTETGIRK</sequence>
<gene>
    <name evidence="11" type="ORF">DFP97_10941</name>
</gene>
<evidence type="ECO:0000313" key="11">
    <source>
        <dbReference type="EMBL" id="RCW46399.1"/>
    </source>
</evidence>
<keyword evidence="5" id="KW-0472">Membrane</keyword>